<organism evidence="2 3">
    <name type="scientific">Striga asiatica</name>
    <name type="common">Asiatic witchweed</name>
    <name type="synonym">Buchnera asiatica</name>
    <dbReference type="NCBI Taxonomy" id="4170"/>
    <lineage>
        <taxon>Eukaryota</taxon>
        <taxon>Viridiplantae</taxon>
        <taxon>Streptophyta</taxon>
        <taxon>Embryophyta</taxon>
        <taxon>Tracheophyta</taxon>
        <taxon>Spermatophyta</taxon>
        <taxon>Magnoliopsida</taxon>
        <taxon>eudicotyledons</taxon>
        <taxon>Gunneridae</taxon>
        <taxon>Pentapetalae</taxon>
        <taxon>asterids</taxon>
        <taxon>lamiids</taxon>
        <taxon>Lamiales</taxon>
        <taxon>Orobanchaceae</taxon>
        <taxon>Buchnereae</taxon>
        <taxon>Striga</taxon>
    </lineage>
</organism>
<reference evidence="3" key="1">
    <citation type="journal article" date="2019" name="Curr. Biol.">
        <title>Genome Sequence of Striga asiatica Provides Insight into the Evolution of Plant Parasitism.</title>
        <authorList>
            <person name="Yoshida S."/>
            <person name="Kim S."/>
            <person name="Wafula E.K."/>
            <person name="Tanskanen J."/>
            <person name="Kim Y.M."/>
            <person name="Honaas L."/>
            <person name="Yang Z."/>
            <person name="Spallek T."/>
            <person name="Conn C.E."/>
            <person name="Ichihashi Y."/>
            <person name="Cheong K."/>
            <person name="Cui S."/>
            <person name="Der J.P."/>
            <person name="Gundlach H."/>
            <person name="Jiao Y."/>
            <person name="Hori C."/>
            <person name="Ishida J.K."/>
            <person name="Kasahara H."/>
            <person name="Kiba T."/>
            <person name="Kim M.S."/>
            <person name="Koo N."/>
            <person name="Laohavisit A."/>
            <person name="Lee Y.H."/>
            <person name="Lumba S."/>
            <person name="McCourt P."/>
            <person name="Mortimer J.C."/>
            <person name="Mutuku J.M."/>
            <person name="Nomura T."/>
            <person name="Sasaki-Sekimoto Y."/>
            <person name="Seto Y."/>
            <person name="Wang Y."/>
            <person name="Wakatake T."/>
            <person name="Sakakibara H."/>
            <person name="Demura T."/>
            <person name="Yamaguchi S."/>
            <person name="Yoneyama K."/>
            <person name="Manabe R.I."/>
            <person name="Nelson D.C."/>
            <person name="Schulman A.H."/>
            <person name="Timko M.P."/>
            <person name="dePamphilis C.W."/>
            <person name="Choi D."/>
            <person name="Shirasu K."/>
        </authorList>
    </citation>
    <scope>NUCLEOTIDE SEQUENCE [LARGE SCALE GENOMIC DNA]</scope>
    <source>
        <strain evidence="3">cv. UVA1</strain>
    </source>
</reference>
<evidence type="ECO:0000256" key="1">
    <source>
        <dbReference type="SAM" id="MobiDB-lite"/>
    </source>
</evidence>
<gene>
    <name evidence="2" type="ORF">STAS_26328</name>
</gene>
<evidence type="ECO:0000313" key="2">
    <source>
        <dbReference type="EMBL" id="GER49106.1"/>
    </source>
</evidence>
<sequence length="483" mass="51726">MATRKAKAAKLEAMAIKREENPFDFSILDASWQLPRRNDGTFEQSPGFSKKLLSKAAFSYSLGILPESLLEETLSEDSFKRSMAGRSPNASGISPESLFRLRSKVVRDLHDIMSEGSGPENRLPSREMVVAKERAVNSRGPENSLFISSTNDSRGPTLSGSWPENKLRPSINVVKFEDVHKPLGILPESKLSWTRTISKVLQSPRDSGNGPVSSFSKAINPINALFAHKCSGNWPEKGECRPKSGGSSPDRLLLNSPTSTSSGNRPMLSGTSPDNRLKNKANPVKLEKFPKPSGIDPVSKSGGDRLRRELLELRKVSDFRREGAIEQVAGQVEGYESLEVPDGPRDVPREVIGVEVEVGEVGGEVGWNWAHEVVLGEVEVVEVGAVVEGGGERSGDIVPLELKVGEVGEVAYGGWDGVGDGGVDDGKAGDPTARGFARDLGPRAVIGRGGPVGEGRGVAPVAFEAEKDALFLGVVVLCVSEEG</sequence>
<dbReference type="EMBL" id="BKCP01008427">
    <property type="protein sequence ID" value="GER49106.1"/>
    <property type="molecule type" value="Genomic_DNA"/>
</dbReference>
<feature type="region of interest" description="Disordered" evidence="1">
    <location>
        <begin position="233"/>
        <end position="302"/>
    </location>
</feature>
<protein>
    <submittedName>
        <fullName evidence="2">10 kDa chaperonin</fullName>
    </submittedName>
</protein>
<proteinExistence type="predicted"/>
<dbReference type="AlphaFoldDB" id="A0A5A7QVV4"/>
<dbReference type="Proteomes" id="UP000325081">
    <property type="component" value="Unassembled WGS sequence"/>
</dbReference>
<feature type="compositionally biased region" description="Polar residues" evidence="1">
    <location>
        <begin position="145"/>
        <end position="162"/>
    </location>
</feature>
<evidence type="ECO:0000313" key="3">
    <source>
        <dbReference type="Proteomes" id="UP000325081"/>
    </source>
</evidence>
<comment type="caution">
    <text evidence="2">The sequence shown here is derived from an EMBL/GenBank/DDBJ whole genome shotgun (WGS) entry which is preliminary data.</text>
</comment>
<name>A0A5A7QVV4_STRAF</name>
<accession>A0A5A7QVV4</accession>
<feature type="region of interest" description="Disordered" evidence="1">
    <location>
        <begin position="141"/>
        <end position="163"/>
    </location>
</feature>
<keyword evidence="3" id="KW-1185">Reference proteome</keyword>
<feature type="compositionally biased region" description="Polar residues" evidence="1">
    <location>
        <begin position="255"/>
        <end position="274"/>
    </location>
</feature>